<dbReference type="InterPro" id="IPR036291">
    <property type="entry name" value="NAD(P)-bd_dom_sf"/>
</dbReference>
<dbReference type="InterPro" id="IPR051122">
    <property type="entry name" value="SDR_DHRS6-like"/>
</dbReference>
<dbReference type="Gene3D" id="3.40.50.720">
    <property type="entry name" value="NAD(P)-binding Rossmann-like Domain"/>
    <property type="match status" value="1"/>
</dbReference>
<dbReference type="CDD" id="cd11731">
    <property type="entry name" value="Lin1944_like_SDR_c"/>
    <property type="match status" value="1"/>
</dbReference>
<dbReference type="InterPro" id="IPR002347">
    <property type="entry name" value="SDR_fam"/>
</dbReference>
<sequence>MKILLIGASGTIGKAVAAELGARHDIITAGRSSGDVKIDICDPASIRAAYEKVGTLDAVVSTAGKVHFGDFAEMDDEKYRIGINDKLMGQVNLVLIGRHFVSPRASFTLTSGILTKDPIRYGSSASMVNGAVEGFVRAAAIEMEPGLRLNAVSPGVITEAMEGYGPFFRGHDPVPAARAALGYAKSVEGLQTGQVFEIF</sequence>
<dbReference type="PANTHER" id="PTHR43477:SF1">
    <property type="entry name" value="DIHYDROANTICAPSIN 7-DEHYDROGENASE"/>
    <property type="match status" value="1"/>
</dbReference>
<evidence type="ECO:0000313" key="4">
    <source>
        <dbReference type="Proteomes" id="UP000233597"/>
    </source>
</evidence>
<dbReference type="PANTHER" id="PTHR43477">
    <property type="entry name" value="DIHYDROANTICAPSIN 7-DEHYDROGENASE"/>
    <property type="match status" value="1"/>
</dbReference>
<dbReference type="Proteomes" id="UP000233597">
    <property type="component" value="Unassembled WGS sequence"/>
</dbReference>
<organism evidence="3 4">
    <name type="scientific">Thalassospira marina</name>
    <dbReference type="NCBI Taxonomy" id="2048283"/>
    <lineage>
        <taxon>Bacteria</taxon>
        <taxon>Pseudomonadati</taxon>
        <taxon>Pseudomonadota</taxon>
        <taxon>Alphaproteobacteria</taxon>
        <taxon>Rhodospirillales</taxon>
        <taxon>Thalassospiraceae</taxon>
        <taxon>Thalassospira</taxon>
    </lineage>
</organism>
<dbReference type="SUPFAM" id="SSF51735">
    <property type="entry name" value="NAD(P)-binding Rossmann-fold domains"/>
    <property type="match status" value="1"/>
</dbReference>
<dbReference type="GO" id="GO:0016491">
    <property type="term" value="F:oxidoreductase activity"/>
    <property type="evidence" value="ECO:0007669"/>
    <property type="project" value="UniProtKB-KW"/>
</dbReference>
<accession>A0A2N3KDL0</accession>
<reference evidence="3 4" key="1">
    <citation type="submission" date="2017-09" db="EMBL/GenBank/DDBJ databases">
        <title>Biodiversity and function of Thalassospira species in the particle-attached aromatic-hydrocarbon-degrading consortia from the surface seawater of the South China Sea.</title>
        <authorList>
            <person name="Dong C."/>
            <person name="Liu R."/>
            <person name="Shao Z."/>
        </authorList>
    </citation>
    <scope>NUCLEOTIDE SEQUENCE [LARGE SCALE GENOMIC DNA]</scope>
    <source>
        <strain evidence="3 4">CSC1P2</strain>
    </source>
</reference>
<name>A0A2N3KDL0_9PROT</name>
<evidence type="ECO:0000256" key="2">
    <source>
        <dbReference type="ARBA" id="ARBA00023002"/>
    </source>
</evidence>
<dbReference type="AlphaFoldDB" id="A0A2N3KDL0"/>
<comment type="caution">
    <text evidence="3">The sequence shown here is derived from an EMBL/GenBank/DDBJ whole genome shotgun (WGS) entry which is preliminary data.</text>
</comment>
<dbReference type="EMBL" id="NWTK01000022">
    <property type="protein sequence ID" value="PKR48533.1"/>
    <property type="molecule type" value="Genomic_DNA"/>
</dbReference>
<evidence type="ECO:0000256" key="1">
    <source>
        <dbReference type="ARBA" id="ARBA00006484"/>
    </source>
</evidence>
<dbReference type="NCBIfam" id="NF005754">
    <property type="entry name" value="PRK07578.1"/>
    <property type="match status" value="1"/>
</dbReference>
<comment type="similarity">
    <text evidence="1">Belongs to the short-chain dehydrogenases/reductases (SDR) family.</text>
</comment>
<gene>
    <name evidence="3" type="ORF">COO20_24275</name>
</gene>
<dbReference type="Pfam" id="PF13561">
    <property type="entry name" value="adh_short_C2"/>
    <property type="match status" value="1"/>
</dbReference>
<dbReference type="PRINTS" id="PR00081">
    <property type="entry name" value="GDHRDH"/>
</dbReference>
<keyword evidence="2" id="KW-0560">Oxidoreductase</keyword>
<dbReference type="OrthoDB" id="9787486at2"/>
<evidence type="ECO:0000313" key="3">
    <source>
        <dbReference type="EMBL" id="PKR48533.1"/>
    </source>
</evidence>
<protein>
    <submittedName>
        <fullName evidence="3">Short chain dehydrogenase</fullName>
    </submittedName>
</protein>
<proteinExistence type="inferred from homology"/>
<dbReference type="RefSeq" id="WP_101271288.1">
    <property type="nucleotide sequence ID" value="NZ_NWTK01000022.1"/>
</dbReference>